<evidence type="ECO:0000313" key="2">
    <source>
        <dbReference type="EMBL" id="CAI5774412.1"/>
    </source>
</evidence>
<accession>A0AA35P7E3</accession>
<dbReference type="AlphaFoldDB" id="A0AA35P7E3"/>
<protein>
    <submittedName>
        <fullName evidence="2">Uncharacterized protein</fullName>
    </submittedName>
</protein>
<organism evidence="2 3">
    <name type="scientific">Podarcis lilfordi</name>
    <name type="common">Lilford's wall lizard</name>
    <dbReference type="NCBI Taxonomy" id="74358"/>
    <lineage>
        <taxon>Eukaryota</taxon>
        <taxon>Metazoa</taxon>
        <taxon>Chordata</taxon>
        <taxon>Craniata</taxon>
        <taxon>Vertebrata</taxon>
        <taxon>Euteleostomi</taxon>
        <taxon>Lepidosauria</taxon>
        <taxon>Squamata</taxon>
        <taxon>Bifurcata</taxon>
        <taxon>Unidentata</taxon>
        <taxon>Episquamata</taxon>
        <taxon>Laterata</taxon>
        <taxon>Lacertibaenia</taxon>
        <taxon>Lacertidae</taxon>
        <taxon>Podarcis</taxon>
    </lineage>
</organism>
<dbReference type="EMBL" id="OX395130">
    <property type="protein sequence ID" value="CAI5774412.1"/>
    <property type="molecule type" value="Genomic_DNA"/>
</dbReference>
<feature type="non-terminal residue" evidence="2">
    <location>
        <position position="1"/>
    </location>
</feature>
<evidence type="ECO:0000256" key="1">
    <source>
        <dbReference type="SAM" id="MobiDB-lite"/>
    </source>
</evidence>
<gene>
    <name evidence="2" type="ORF">PODLI_1B029527</name>
</gene>
<name>A0AA35P7E3_9SAUR</name>
<proteinExistence type="predicted"/>
<reference evidence="2" key="1">
    <citation type="submission" date="2022-12" db="EMBL/GenBank/DDBJ databases">
        <authorList>
            <person name="Alioto T."/>
            <person name="Alioto T."/>
            <person name="Gomez Garrido J."/>
        </authorList>
    </citation>
    <scope>NUCLEOTIDE SEQUENCE</scope>
</reference>
<keyword evidence="3" id="KW-1185">Reference proteome</keyword>
<feature type="compositionally biased region" description="Polar residues" evidence="1">
    <location>
        <begin position="1"/>
        <end position="10"/>
    </location>
</feature>
<feature type="compositionally biased region" description="Basic and acidic residues" evidence="1">
    <location>
        <begin position="65"/>
        <end position="83"/>
    </location>
</feature>
<evidence type="ECO:0000313" key="3">
    <source>
        <dbReference type="Proteomes" id="UP001178461"/>
    </source>
</evidence>
<sequence length="83" mass="9422">DQTGSSGSSQARHEVTEAPISPLTSGSKTALSYFLHQGISENSIVEVHDALQNFMSKKRQALFLRSKERDKRQEEEKDREREC</sequence>
<feature type="region of interest" description="Disordered" evidence="1">
    <location>
        <begin position="63"/>
        <end position="83"/>
    </location>
</feature>
<dbReference type="Proteomes" id="UP001178461">
    <property type="component" value="Chromosome 5"/>
</dbReference>
<feature type="region of interest" description="Disordered" evidence="1">
    <location>
        <begin position="1"/>
        <end position="26"/>
    </location>
</feature>